<dbReference type="InterPro" id="IPR024079">
    <property type="entry name" value="MetalloPept_cat_dom_sf"/>
</dbReference>
<feature type="binding site" evidence="8">
    <location>
        <position position="158"/>
    </location>
    <ligand>
        <name>Ca(2+)</name>
        <dbReference type="ChEBI" id="CHEBI:29108"/>
        <label>2</label>
    </ligand>
</feature>
<evidence type="ECO:0000256" key="2">
    <source>
        <dbReference type="ARBA" id="ARBA00022670"/>
    </source>
</evidence>
<organism evidence="9 10">
    <name type="scientific">Pristionchus pacificus</name>
    <name type="common">Parasitic nematode worm</name>
    <dbReference type="NCBI Taxonomy" id="54126"/>
    <lineage>
        <taxon>Eukaryota</taxon>
        <taxon>Metazoa</taxon>
        <taxon>Ecdysozoa</taxon>
        <taxon>Nematoda</taxon>
        <taxon>Chromadorea</taxon>
        <taxon>Rhabditida</taxon>
        <taxon>Rhabditina</taxon>
        <taxon>Diplogasteromorpha</taxon>
        <taxon>Diplogasteroidea</taxon>
        <taxon>Neodiplogasteridae</taxon>
        <taxon>Pristionchus</taxon>
    </lineage>
</organism>
<feature type="binding site" evidence="8">
    <location>
        <position position="168"/>
    </location>
    <ligand>
        <name>Zn(2+)</name>
        <dbReference type="ChEBI" id="CHEBI:29105"/>
        <label>1</label>
    </ligand>
</feature>
<keyword evidence="2" id="KW-0645">Protease</keyword>
<dbReference type="GO" id="GO:0005615">
    <property type="term" value="C:extracellular space"/>
    <property type="evidence" value="ECO:0000318"/>
    <property type="project" value="GO_Central"/>
</dbReference>
<dbReference type="OrthoDB" id="5837068at2759"/>
<evidence type="ECO:0000256" key="7">
    <source>
        <dbReference type="PIRSR" id="PIRSR621190-1"/>
    </source>
</evidence>
<keyword evidence="8" id="KW-0106">Calcium</keyword>
<keyword evidence="4" id="KW-0378">Hydrolase</keyword>
<dbReference type="GO" id="GO:0006508">
    <property type="term" value="P:proteolysis"/>
    <property type="evidence" value="ECO:0007669"/>
    <property type="project" value="UniProtKB-KW"/>
</dbReference>
<dbReference type="PRINTS" id="PR00138">
    <property type="entry name" value="MATRIXIN"/>
</dbReference>
<dbReference type="AlphaFoldDB" id="A0A2A6B5F3"/>
<feature type="binding site" evidence="8">
    <location>
        <position position="175"/>
    </location>
    <ligand>
        <name>Ca(2+)</name>
        <dbReference type="ChEBI" id="CHEBI:29108"/>
        <label>3</label>
    </ligand>
</feature>
<feature type="binding site" evidence="8">
    <location>
        <position position="223"/>
    </location>
    <ligand>
        <name>Zn(2+)</name>
        <dbReference type="ChEBI" id="CHEBI:29105"/>
        <label>2</label>
        <note>catalytic</note>
    </ligand>
</feature>
<dbReference type="SUPFAM" id="SSF47090">
    <property type="entry name" value="PGBD-like"/>
    <property type="match status" value="1"/>
</dbReference>
<dbReference type="InterPro" id="IPR001818">
    <property type="entry name" value="Pept_M10_metallopeptidase"/>
</dbReference>
<keyword evidence="6" id="KW-0482">Metalloprotease</keyword>
<evidence type="ECO:0000256" key="6">
    <source>
        <dbReference type="ARBA" id="ARBA00023049"/>
    </source>
</evidence>
<comment type="cofactor">
    <cofactor evidence="8">
        <name>Zn(2+)</name>
        <dbReference type="ChEBI" id="CHEBI:29105"/>
    </cofactor>
    <text evidence="8">Binds 2 Zn(2+) ions per subunit.</text>
</comment>
<sequence length="239" mass="27202">MRFIIFVLALLSPANGKPLTKHAALDYLQTFGYLQPDRLTADGSSEEEIDTEIKQETAVRNFQSMAGLLQTGELDDATLEKMSHPRCGVPDFAALSYNSDYDEDTRIKWSKNYITYSIQNYWPGLSEDEIRKVMWDAFQVWERVVPLKFAEEYPGHGDIKIKFGRKEHGGCSSFDGKGGALAHAFFPETGMLHFDSDENWIRMKDGVVSSDFSQTDFFSVAIHEIGHVIGLYLYFTFHN</sequence>
<accession>A0A8R1YTM4</accession>
<dbReference type="GO" id="GO:0008270">
    <property type="term" value="F:zinc ion binding"/>
    <property type="evidence" value="ECO:0007669"/>
    <property type="project" value="InterPro"/>
</dbReference>
<keyword evidence="5 8" id="KW-0862">Zinc</keyword>
<dbReference type="EnsemblMetazoa" id="PPA38152.1">
    <property type="protein sequence ID" value="PPA38152.1"/>
    <property type="gene ID" value="WBGene00276521"/>
</dbReference>
<keyword evidence="10" id="KW-1185">Reference proteome</keyword>
<dbReference type="PANTHER" id="PTHR10201">
    <property type="entry name" value="MATRIX METALLOPROTEINASE"/>
    <property type="match status" value="1"/>
</dbReference>
<evidence type="ECO:0000313" key="10">
    <source>
        <dbReference type="Proteomes" id="UP000005239"/>
    </source>
</evidence>
<feature type="binding site" evidence="8">
    <location>
        <position position="227"/>
    </location>
    <ligand>
        <name>Zn(2+)</name>
        <dbReference type="ChEBI" id="CHEBI:29105"/>
        <label>2</label>
        <note>catalytic</note>
    </ligand>
</feature>
<dbReference type="SUPFAM" id="SSF55486">
    <property type="entry name" value="Metalloproteases ('zincins'), catalytic domain"/>
    <property type="match status" value="1"/>
</dbReference>
<dbReference type="InterPro" id="IPR006026">
    <property type="entry name" value="Peptidase_Metallo"/>
</dbReference>
<protein>
    <submittedName>
        <fullName evidence="9">Metallopeptidase</fullName>
    </submittedName>
</protein>
<dbReference type="Proteomes" id="UP000005239">
    <property type="component" value="Unassembled WGS sequence"/>
</dbReference>
<dbReference type="GO" id="GO:0030574">
    <property type="term" value="P:collagen catabolic process"/>
    <property type="evidence" value="ECO:0000318"/>
    <property type="project" value="GO_Central"/>
</dbReference>
<comment type="similarity">
    <text evidence="1">Belongs to the peptidase M10A family.</text>
</comment>
<evidence type="ECO:0000256" key="1">
    <source>
        <dbReference type="ARBA" id="ARBA00010370"/>
    </source>
</evidence>
<dbReference type="SMART" id="SM00235">
    <property type="entry name" value="ZnMc"/>
    <property type="match status" value="1"/>
</dbReference>
<feature type="binding site" evidence="8">
    <location>
        <position position="183"/>
    </location>
    <ligand>
        <name>Zn(2+)</name>
        <dbReference type="ChEBI" id="CHEBI:29105"/>
        <label>1</label>
    </ligand>
</feature>
<dbReference type="Pfam" id="PF01471">
    <property type="entry name" value="PG_binding_1"/>
    <property type="match status" value="1"/>
</dbReference>
<dbReference type="CDD" id="cd04278">
    <property type="entry name" value="ZnMc_MMP"/>
    <property type="match status" value="1"/>
</dbReference>
<dbReference type="InterPro" id="IPR033739">
    <property type="entry name" value="M10A_MMP"/>
</dbReference>
<feature type="binding site" evidence="8">
    <location>
        <position position="176"/>
    </location>
    <ligand>
        <name>Ca(2+)</name>
        <dbReference type="ChEBI" id="CHEBI:29108"/>
        <label>3</label>
    </ligand>
</feature>
<evidence type="ECO:0000256" key="8">
    <source>
        <dbReference type="PIRSR" id="PIRSR621190-2"/>
    </source>
</evidence>
<feature type="binding site" evidence="8">
    <location>
        <position position="198"/>
    </location>
    <ligand>
        <name>Ca(2+)</name>
        <dbReference type="ChEBI" id="CHEBI:29108"/>
        <label>3</label>
    </ligand>
</feature>
<reference evidence="9" key="2">
    <citation type="submission" date="2022-06" db="UniProtKB">
        <authorList>
            <consortium name="EnsemblMetazoa"/>
        </authorList>
    </citation>
    <scope>IDENTIFICATION</scope>
    <source>
        <strain evidence="9">PS312</strain>
    </source>
</reference>
<feature type="binding site" evidence="8">
    <location>
        <position position="198"/>
    </location>
    <ligand>
        <name>Ca(2+)</name>
        <dbReference type="ChEBI" id="CHEBI:29108"/>
        <label>1</label>
    </ligand>
</feature>
<feature type="active site" evidence="7">
    <location>
        <position position="224"/>
    </location>
</feature>
<reference evidence="10" key="1">
    <citation type="journal article" date="2008" name="Nat. Genet.">
        <title>The Pristionchus pacificus genome provides a unique perspective on nematode lifestyle and parasitism.</title>
        <authorList>
            <person name="Dieterich C."/>
            <person name="Clifton S.W."/>
            <person name="Schuster L.N."/>
            <person name="Chinwalla A."/>
            <person name="Delehaunty K."/>
            <person name="Dinkelacker I."/>
            <person name="Fulton L."/>
            <person name="Fulton R."/>
            <person name="Godfrey J."/>
            <person name="Minx P."/>
            <person name="Mitreva M."/>
            <person name="Roeseler W."/>
            <person name="Tian H."/>
            <person name="Witte H."/>
            <person name="Yang S.P."/>
            <person name="Wilson R.K."/>
            <person name="Sommer R.J."/>
        </authorList>
    </citation>
    <scope>NUCLEOTIDE SEQUENCE [LARGE SCALE GENOMIC DNA]</scope>
    <source>
        <strain evidence="10">PS312</strain>
    </source>
</reference>
<dbReference type="GO" id="GO:0030198">
    <property type="term" value="P:extracellular matrix organization"/>
    <property type="evidence" value="ECO:0000318"/>
    <property type="project" value="GO_Central"/>
</dbReference>
<evidence type="ECO:0000256" key="5">
    <source>
        <dbReference type="ARBA" id="ARBA00022833"/>
    </source>
</evidence>
<dbReference type="InterPro" id="IPR021190">
    <property type="entry name" value="Pept_M10A"/>
</dbReference>
<accession>A0A2A6B5F3</accession>
<comment type="cofactor">
    <cofactor evidence="8">
        <name>Ca(2+)</name>
        <dbReference type="ChEBI" id="CHEBI:29108"/>
    </cofactor>
    <text evidence="8">Can bind about 5 Ca(2+) ions per subunit.</text>
</comment>
<evidence type="ECO:0000256" key="4">
    <source>
        <dbReference type="ARBA" id="ARBA00022801"/>
    </source>
</evidence>
<evidence type="ECO:0000313" key="9">
    <source>
        <dbReference type="EnsemblMetazoa" id="PPA38152.1"/>
    </source>
</evidence>
<dbReference type="InterPro" id="IPR036365">
    <property type="entry name" value="PGBD-like_sf"/>
</dbReference>
<proteinExistence type="inferred from homology"/>
<dbReference type="Gene3D" id="3.40.390.10">
    <property type="entry name" value="Collagenase (Catalytic Domain)"/>
    <property type="match status" value="1"/>
</dbReference>
<dbReference type="GO" id="GO:0004222">
    <property type="term" value="F:metalloendopeptidase activity"/>
    <property type="evidence" value="ECO:0000318"/>
    <property type="project" value="GO_Central"/>
</dbReference>
<feature type="binding site" description="in inhibited form" evidence="8">
    <location>
        <position position="87"/>
    </location>
    <ligand>
        <name>Zn(2+)</name>
        <dbReference type="ChEBI" id="CHEBI:29105"/>
        <label>2</label>
        <note>catalytic</note>
    </ligand>
</feature>
<dbReference type="GO" id="GO:0031012">
    <property type="term" value="C:extracellular matrix"/>
    <property type="evidence" value="ECO:0007669"/>
    <property type="project" value="InterPro"/>
</dbReference>
<evidence type="ECO:0000256" key="3">
    <source>
        <dbReference type="ARBA" id="ARBA00022723"/>
    </source>
</evidence>
<name>A0A2A6B5F3_PRIPA</name>
<gene>
    <name evidence="9" type="primary">WBGene00276521</name>
</gene>
<keyword evidence="3 8" id="KW-0479">Metal-binding</keyword>
<feature type="binding site" evidence="8">
    <location>
        <position position="195"/>
    </location>
    <ligand>
        <name>Ca(2+)</name>
        <dbReference type="ChEBI" id="CHEBI:29108"/>
        <label>3</label>
    </ligand>
</feature>
<feature type="binding site" evidence="8">
    <location>
        <position position="193"/>
    </location>
    <ligand>
        <name>Zn(2+)</name>
        <dbReference type="ChEBI" id="CHEBI:29105"/>
        <label>1</label>
    </ligand>
</feature>
<dbReference type="PANTHER" id="PTHR10201:SF329">
    <property type="entry name" value="MATRIX METALLOPROTEINASE-C"/>
    <property type="match status" value="1"/>
</dbReference>
<dbReference type="Pfam" id="PF00413">
    <property type="entry name" value="Peptidase_M10"/>
    <property type="match status" value="1"/>
</dbReference>
<dbReference type="InterPro" id="IPR002477">
    <property type="entry name" value="Peptidoglycan-bd-like"/>
</dbReference>